<accession>A0A2V3IRS6</accession>
<sequence>MARSTKGAREKQLKKQAHAESGGKRALEEGWRRLRGKFVGKHLWQRRPKIAAAGMRARSGRTRAREEKRRSLVGELEEMAHGKKRRQKQVGHVTTMPLEKSVYDTRESAKIVVREPVEKELLQMACCRCQLG</sequence>
<feature type="compositionally biased region" description="Basic and acidic residues" evidence="1">
    <location>
        <begin position="7"/>
        <end position="28"/>
    </location>
</feature>
<keyword evidence="3" id="KW-1185">Reference proteome</keyword>
<dbReference type="Proteomes" id="UP000247409">
    <property type="component" value="Unassembled WGS sequence"/>
</dbReference>
<evidence type="ECO:0000256" key="1">
    <source>
        <dbReference type="SAM" id="MobiDB-lite"/>
    </source>
</evidence>
<comment type="caution">
    <text evidence="2">The sequence shown here is derived from an EMBL/GenBank/DDBJ whole genome shotgun (WGS) entry which is preliminary data.</text>
</comment>
<proteinExistence type="predicted"/>
<dbReference type="AlphaFoldDB" id="A0A2V3IRS6"/>
<name>A0A2V3IRS6_9FLOR</name>
<evidence type="ECO:0000313" key="3">
    <source>
        <dbReference type="Proteomes" id="UP000247409"/>
    </source>
</evidence>
<reference evidence="2 3" key="1">
    <citation type="journal article" date="2018" name="Mol. Biol. Evol.">
        <title>Analysis of the draft genome of the red seaweed Gracilariopsis chorda provides insights into genome size evolution in Rhodophyta.</title>
        <authorList>
            <person name="Lee J."/>
            <person name="Yang E.C."/>
            <person name="Graf L."/>
            <person name="Yang J.H."/>
            <person name="Qiu H."/>
            <person name="Zel Zion U."/>
            <person name="Chan C.X."/>
            <person name="Stephens T.G."/>
            <person name="Weber A.P.M."/>
            <person name="Boo G.H."/>
            <person name="Boo S.M."/>
            <person name="Kim K.M."/>
            <person name="Shin Y."/>
            <person name="Jung M."/>
            <person name="Lee S.J."/>
            <person name="Yim H.S."/>
            <person name="Lee J.H."/>
            <person name="Bhattacharya D."/>
            <person name="Yoon H.S."/>
        </authorList>
    </citation>
    <scope>NUCLEOTIDE SEQUENCE [LARGE SCALE GENOMIC DNA]</scope>
    <source>
        <strain evidence="2 3">SKKU-2015</strain>
        <tissue evidence="2">Whole body</tissue>
    </source>
</reference>
<feature type="region of interest" description="Disordered" evidence="1">
    <location>
        <begin position="1"/>
        <end position="28"/>
    </location>
</feature>
<organism evidence="2 3">
    <name type="scientific">Gracilariopsis chorda</name>
    <dbReference type="NCBI Taxonomy" id="448386"/>
    <lineage>
        <taxon>Eukaryota</taxon>
        <taxon>Rhodophyta</taxon>
        <taxon>Florideophyceae</taxon>
        <taxon>Rhodymeniophycidae</taxon>
        <taxon>Gracilariales</taxon>
        <taxon>Gracilariaceae</taxon>
        <taxon>Gracilariopsis</taxon>
    </lineage>
</organism>
<dbReference type="EMBL" id="NBIV01000080">
    <property type="protein sequence ID" value="PXF44831.1"/>
    <property type="molecule type" value="Genomic_DNA"/>
</dbReference>
<evidence type="ECO:0000313" key="2">
    <source>
        <dbReference type="EMBL" id="PXF44831.1"/>
    </source>
</evidence>
<protein>
    <submittedName>
        <fullName evidence="2">Uncharacterized protein</fullName>
    </submittedName>
</protein>
<gene>
    <name evidence="2" type="ORF">BWQ96_05414</name>
</gene>